<evidence type="ECO:0000313" key="2">
    <source>
        <dbReference type="Proteomes" id="UP000003789"/>
    </source>
</evidence>
<protein>
    <submittedName>
        <fullName evidence="1">Uncharacterized protein</fullName>
    </submittedName>
</protein>
<gene>
    <name evidence="1" type="ORF">P3TCK_25880</name>
</gene>
<reference evidence="1 2" key="1">
    <citation type="submission" date="2006-03" db="EMBL/GenBank/DDBJ databases">
        <authorList>
            <person name="Bartlett D.H."/>
            <person name="Valle G."/>
            <person name="Lauro F.M."/>
            <person name="Vezzi A."/>
            <person name="Simonato F."/>
            <person name="Eloe E."/>
            <person name="Vitulo N."/>
            <person name="Stratton T.K."/>
            <person name="D'angelo M."/>
            <person name="Ferriera S."/>
            <person name="Johnson J."/>
            <person name="Kravitz S."/>
            <person name="Beeson K."/>
            <person name="Sutton G."/>
            <person name="Rogers Y."/>
            <person name="Friedman R."/>
            <person name="Frazier M."/>
            <person name="Venter J.C."/>
        </authorList>
    </citation>
    <scope>NUCLEOTIDE SEQUENCE [LARGE SCALE GENOMIC DNA]</scope>
    <source>
        <strain evidence="1 2">3TCK</strain>
    </source>
</reference>
<name>Q1YYL9_9GAMM</name>
<comment type="caution">
    <text evidence="1">The sequence shown here is derived from an EMBL/GenBank/DDBJ whole genome shotgun (WGS) entry which is preliminary data.</text>
</comment>
<dbReference type="Proteomes" id="UP000003789">
    <property type="component" value="Unassembled WGS sequence"/>
</dbReference>
<sequence length="39" mass="4220">MWQGYLDSNQGMAASKAAALPLGDSPTLFVQKMHLRTAL</sequence>
<dbReference type="HOGENOM" id="CLU_3314368_0_0_6"/>
<dbReference type="AlphaFoldDB" id="Q1YYL9"/>
<proteinExistence type="predicted"/>
<dbReference type="AntiFam" id="ANF00011">
    <property type="entry name" value="tRNA translation"/>
</dbReference>
<accession>Q1YYL9</accession>
<evidence type="ECO:0000313" key="1">
    <source>
        <dbReference type="EMBL" id="EAS41420.1"/>
    </source>
</evidence>
<organism evidence="1 2">
    <name type="scientific">Photobacterium profundum 3TCK</name>
    <dbReference type="NCBI Taxonomy" id="314280"/>
    <lineage>
        <taxon>Bacteria</taxon>
        <taxon>Pseudomonadati</taxon>
        <taxon>Pseudomonadota</taxon>
        <taxon>Gammaproteobacteria</taxon>
        <taxon>Vibrionales</taxon>
        <taxon>Vibrionaceae</taxon>
        <taxon>Photobacterium</taxon>
    </lineage>
</organism>
<dbReference type="EMBL" id="AAPH01000035">
    <property type="protein sequence ID" value="EAS41420.1"/>
    <property type="molecule type" value="Genomic_DNA"/>
</dbReference>